<evidence type="ECO:0000256" key="10">
    <source>
        <dbReference type="ARBA" id="ARBA00023180"/>
    </source>
</evidence>
<keyword evidence="11 14" id="KW-0119">Carbohydrate metabolism</keyword>
<dbReference type="InterPro" id="IPR017853">
    <property type="entry name" value="GH"/>
</dbReference>
<keyword evidence="6" id="KW-0732">Signal</keyword>
<evidence type="ECO:0000256" key="11">
    <source>
        <dbReference type="ARBA" id="ARBA00023277"/>
    </source>
</evidence>
<comment type="catalytic activity">
    <reaction evidence="1 14">
        <text>Endohydrolysis of (1-&gt;4)-alpha-D-glucosidic linkages in polysaccharides containing three or more (1-&gt;4)-alpha-linked D-glucose units.</text>
        <dbReference type="EC" id="3.2.1.1"/>
    </reaction>
</comment>
<evidence type="ECO:0000256" key="8">
    <source>
        <dbReference type="ARBA" id="ARBA00022837"/>
    </source>
</evidence>
<protein>
    <recommendedName>
        <fullName evidence="4 14">Alpha-amylase</fullName>
        <ecNumber evidence="4 14">3.2.1.1</ecNumber>
    </recommendedName>
</protein>
<evidence type="ECO:0000256" key="3">
    <source>
        <dbReference type="ARBA" id="ARBA00008061"/>
    </source>
</evidence>
<dbReference type="PIRSF" id="PIRSF001024">
    <property type="entry name" value="Alph-amyl_fung"/>
    <property type="match status" value="1"/>
</dbReference>
<keyword evidence="8" id="KW-0106">Calcium</keyword>
<dbReference type="InterPro" id="IPR013777">
    <property type="entry name" value="A-amylase-like"/>
</dbReference>
<dbReference type="InterPro" id="IPR013780">
    <property type="entry name" value="Glyco_hydro_b"/>
</dbReference>
<dbReference type="Pfam" id="PF09260">
    <property type="entry name" value="A_amylase_dom_C"/>
    <property type="match status" value="1"/>
</dbReference>
<comment type="similarity">
    <text evidence="3 13">Belongs to the glycosyl hydrolase 13 family.</text>
</comment>
<dbReference type="EC" id="3.2.1.1" evidence="4 14"/>
<dbReference type="Gene3D" id="2.60.40.1180">
    <property type="entry name" value="Golgi alpha-mannosidase II"/>
    <property type="match status" value="1"/>
</dbReference>
<evidence type="ECO:0000313" key="16">
    <source>
        <dbReference type="EMBL" id="KAK8053150.1"/>
    </source>
</evidence>
<proteinExistence type="inferred from homology"/>
<dbReference type="SMART" id="SM00642">
    <property type="entry name" value="Aamy"/>
    <property type="match status" value="1"/>
</dbReference>
<evidence type="ECO:0000256" key="9">
    <source>
        <dbReference type="ARBA" id="ARBA00023157"/>
    </source>
</evidence>
<dbReference type="Proteomes" id="UP001446871">
    <property type="component" value="Unassembled WGS sequence"/>
</dbReference>
<dbReference type="PANTHER" id="PTHR10357">
    <property type="entry name" value="ALPHA-AMYLASE FAMILY MEMBER"/>
    <property type="match status" value="1"/>
</dbReference>
<feature type="domain" description="Glycosyl hydrolase family 13 catalytic" evidence="15">
    <location>
        <begin position="31"/>
        <end position="392"/>
    </location>
</feature>
<dbReference type="InterPro" id="IPR015340">
    <property type="entry name" value="A_amylase_C_dom"/>
</dbReference>
<gene>
    <name evidence="16" type="ORF">PG996_012451</name>
</gene>
<dbReference type="SUPFAM" id="SSF51011">
    <property type="entry name" value="Glycosyl hydrolase domain"/>
    <property type="match status" value="1"/>
</dbReference>
<keyword evidence="7 14" id="KW-0378">Hydrolase</keyword>
<name>A0ABR1U505_9PEZI</name>
<dbReference type="PANTHER" id="PTHR10357:SF215">
    <property type="entry name" value="ALPHA-AMYLASE 1"/>
    <property type="match status" value="1"/>
</dbReference>
<dbReference type="EMBL" id="JAQQWM010000008">
    <property type="protein sequence ID" value="KAK8053150.1"/>
    <property type="molecule type" value="Genomic_DNA"/>
</dbReference>
<keyword evidence="12 14" id="KW-0326">Glycosidase</keyword>
<comment type="caution">
    <text evidence="16">The sequence shown here is derived from an EMBL/GenBank/DDBJ whole genome shotgun (WGS) entry which is preliminary data.</text>
</comment>
<reference evidence="16 17" key="1">
    <citation type="submission" date="2023-01" db="EMBL/GenBank/DDBJ databases">
        <title>Analysis of 21 Apiospora genomes using comparative genomics revels a genus with tremendous synthesis potential of carbohydrate active enzymes and secondary metabolites.</title>
        <authorList>
            <person name="Sorensen T."/>
        </authorList>
    </citation>
    <scope>NUCLEOTIDE SEQUENCE [LARGE SCALE GENOMIC DNA]</scope>
    <source>
        <strain evidence="16 17">CBS 83171</strain>
    </source>
</reference>
<evidence type="ECO:0000256" key="12">
    <source>
        <dbReference type="ARBA" id="ARBA00023295"/>
    </source>
</evidence>
<keyword evidence="17" id="KW-1185">Reference proteome</keyword>
<dbReference type="Gene3D" id="3.20.20.80">
    <property type="entry name" value="Glycosidases"/>
    <property type="match status" value="1"/>
</dbReference>
<evidence type="ECO:0000256" key="2">
    <source>
        <dbReference type="ARBA" id="ARBA00001913"/>
    </source>
</evidence>
<accession>A0ABR1U505</accession>
<keyword evidence="10" id="KW-0325">Glycoprotein</keyword>
<dbReference type="Pfam" id="PF00128">
    <property type="entry name" value="Alpha-amylase"/>
    <property type="match status" value="1"/>
</dbReference>
<evidence type="ECO:0000256" key="1">
    <source>
        <dbReference type="ARBA" id="ARBA00000548"/>
    </source>
</evidence>
<dbReference type="InterPro" id="IPR006047">
    <property type="entry name" value="GH13_cat_dom"/>
</dbReference>
<organism evidence="16 17">
    <name type="scientific">Apiospora saccharicola</name>
    <dbReference type="NCBI Taxonomy" id="335842"/>
    <lineage>
        <taxon>Eukaryota</taxon>
        <taxon>Fungi</taxon>
        <taxon>Dikarya</taxon>
        <taxon>Ascomycota</taxon>
        <taxon>Pezizomycotina</taxon>
        <taxon>Sordariomycetes</taxon>
        <taxon>Xylariomycetidae</taxon>
        <taxon>Amphisphaeriales</taxon>
        <taxon>Apiosporaceae</taxon>
        <taxon>Apiospora</taxon>
    </lineage>
</organism>
<dbReference type="CDD" id="cd11319">
    <property type="entry name" value="AmyAc_euk_AmyA"/>
    <property type="match status" value="1"/>
</dbReference>
<evidence type="ECO:0000256" key="14">
    <source>
        <dbReference type="RuleBase" id="RU361134"/>
    </source>
</evidence>
<evidence type="ECO:0000256" key="13">
    <source>
        <dbReference type="RuleBase" id="RU003615"/>
    </source>
</evidence>
<evidence type="ECO:0000256" key="5">
    <source>
        <dbReference type="ARBA" id="ARBA00022723"/>
    </source>
</evidence>
<evidence type="ECO:0000256" key="7">
    <source>
        <dbReference type="ARBA" id="ARBA00022801"/>
    </source>
</evidence>
<keyword evidence="9" id="KW-1015">Disulfide bond</keyword>
<sequence>MKLSPTSLLWGSASVAQALSGAEWQKQSIYQILTDRFARTDGSTTEQCAITSYCGGTYKGLINHLDYVQGMGFTAVWISPIVKNLEGDTPYGTAYHGYWAQDIYSLNENFGTEQDLIDLSAALHSRGMYLMVDVVTNHMGFNGCGNCVDYSLFNPFNNSGYYHPFCEINYDDPNSVRTCWEGDNKVSLPDLRTEDSNIRSTFSAWIKDLVAKYSIDGMRIDSVKHVEKDFWPGFLEAAGIYGIGEASLLTTSLIVLDGNPAIYGDWQKYMQGLMNYPLFYWVQQTFSNPSATMDNLVNGINSMKGQADTTALGVFIENHDQKRFASLTSDMSLAKNAIAFTLLFDGIPILYQGQEQHFSGGDTPNQREALWTSGYNTKSELYQLVATLNQVRNHTLAASNSEADYVKYQAWSAFSDSHSIAMRKGDVIGVFSNIGNNGNTYQVTISGGNSGYTGGEQVVQVLGGNCSVITADGSGALKVNVGPDPIVLYPAPALEGSGLCGH</sequence>
<dbReference type="InterPro" id="IPR006046">
    <property type="entry name" value="Alpha_amylase"/>
</dbReference>
<keyword evidence="5" id="KW-0479">Metal-binding</keyword>
<dbReference type="PRINTS" id="PR00110">
    <property type="entry name" value="ALPHAAMYLASE"/>
</dbReference>
<dbReference type="SUPFAM" id="SSF51445">
    <property type="entry name" value="(Trans)glycosidases"/>
    <property type="match status" value="1"/>
</dbReference>
<evidence type="ECO:0000313" key="17">
    <source>
        <dbReference type="Proteomes" id="UP001446871"/>
    </source>
</evidence>
<evidence type="ECO:0000256" key="6">
    <source>
        <dbReference type="ARBA" id="ARBA00022729"/>
    </source>
</evidence>
<evidence type="ECO:0000256" key="4">
    <source>
        <dbReference type="ARBA" id="ARBA00012595"/>
    </source>
</evidence>
<comment type="cofactor">
    <cofactor evidence="2">
        <name>Ca(2+)</name>
        <dbReference type="ChEBI" id="CHEBI:29108"/>
    </cofactor>
</comment>
<evidence type="ECO:0000259" key="15">
    <source>
        <dbReference type="SMART" id="SM00642"/>
    </source>
</evidence>